<protein>
    <submittedName>
        <fullName evidence="1">Uncharacterized protein</fullName>
    </submittedName>
</protein>
<organism evidence="1 2">
    <name type="scientific">Euroglyphus maynei</name>
    <name type="common">Mayne's house dust mite</name>
    <dbReference type="NCBI Taxonomy" id="6958"/>
    <lineage>
        <taxon>Eukaryota</taxon>
        <taxon>Metazoa</taxon>
        <taxon>Ecdysozoa</taxon>
        <taxon>Arthropoda</taxon>
        <taxon>Chelicerata</taxon>
        <taxon>Arachnida</taxon>
        <taxon>Acari</taxon>
        <taxon>Acariformes</taxon>
        <taxon>Sarcoptiformes</taxon>
        <taxon>Astigmata</taxon>
        <taxon>Psoroptidia</taxon>
        <taxon>Analgoidea</taxon>
        <taxon>Pyroglyphidae</taxon>
        <taxon>Pyroglyphinae</taxon>
        <taxon>Euroglyphus</taxon>
    </lineage>
</organism>
<proteinExistence type="predicted"/>
<feature type="non-terminal residue" evidence="1">
    <location>
        <position position="244"/>
    </location>
</feature>
<keyword evidence="2" id="KW-1185">Reference proteome</keyword>
<dbReference type="AlphaFoldDB" id="A0A1Y3BQ33"/>
<accession>A0A1Y3BQ33</accession>
<comment type="caution">
    <text evidence="1">The sequence shown here is derived from an EMBL/GenBank/DDBJ whole genome shotgun (WGS) entry which is preliminary data.</text>
</comment>
<evidence type="ECO:0000313" key="2">
    <source>
        <dbReference type="Proteomes" id="UP000194236"/>
    </source>
</evidence>
<dbReference type="OrthoDB" id="6516261at2759"/>
<name>A0A1Y3BQ33_EURMA</name>
<sequence length="244" mass="29229">MVLTDALIADRRFNCYIIMKNFLFTLYQWPPNHLSNIDNFQLVHQFIWKILFLLDERYETMIELINYFIYVGDYHQQTSLLTQAKSLLHDLYEESERRYRKGSRKEILKSFRMLEIIYRIYMEYLDLIEWKNNGQISASASAIRVDKLKTNFTDLMDHFADDPIPELNLDIIPLTILELSIDHLNDTDEAFETLLKYSKTFPDNLNGHVFLYEFMKKFNHLNVDSNVPIDCLRNIERLCPDSKY</sequence>
<gene>
    <name evidence="1" type="ORF">BLA29_003983</name>
</gene>
<reference evidence="1 2" key="1">
    <citation type="submission" date="2017-03" db="EMBL/GenBank/DDBJ databases">
        <title>Genome Survey of Euroglyphus maynei.</title>
        <authorList>
            <person name="Arlian L.G."/>
            <person name="Morgan M.S."/>
            <person name="Rider S.D."/>
        </authorList>
    </citation>
    <scope>NUCLEOTIDE SEQUENCE [LARGE SCALE GENOMIC DNA]</scope>
    <source>
        <strain evidence="1">Arlian Lab</strain>
        <tissue evidence="1">Whole body</tissue>
    </source>
</reference>
<dbReference type="EMBL" id="MUJZ01005260">
    <property type="protein sequence ID" value="OTF83079.1"/>
    <property type="molecule type" value="Genomic_DNA"/>
</dbReference>
<evidence type="ECO:0000313" key="1">
    <source>
        <dbReference type="EMBL" id="OTF83079.1"/>
    </source>
</evidence>
<dbReference type="Proteomes" id="UP000194236">
    <property type="component" value="Unassembled WGS sequence"/>
</dbReference>